<dbReference type="Gene3D" id="3.40.50.300">
    <property type="entry name" value="P-loop containing nucleotide triphosphate hydrolases"/>
    <property type="match status" value="1"/>
</dbReference>
<keyword evidence="4" id="KW-0067">ATP-binding</keyword>
<dbReference type="Proteomes" id="UP001279660">
    <property type="component" value="Unassembled WGS sequence"/>
</dbReference>
<gene>
    <name evidence="10" type="primary">cydD</name>
    <name evidence="10" type="ORF">SIL82_20165</name>
</gene>
<sequence length="550" mass="56832">MSSTALVDRRARQQMLRQTVGSDRRRLVATALLIGDTVAGVGFAAGLAGAVAAIAADEAWLAWAALALTAGIARGLFAMHAQRVGASLAADAKTRLRRRATAAAVSQPLAGARWGGEIATSIVDEVEALDGYVARFSPIRTAASLSPMIVLCAVALVSLVAALILVGTLVPLVAALILAGTAAADRSRQQFAATARLSGLFADRLRALPLLLAFQATGREEEVLSRAANDVASRTMRVLKVAFLSTGALEFFAALSVALVAVYAGFNVLRLLPFTPPEQLDLFSAFFVLALAPEFYLPLRRLAAAYHDKQAAETAADRIVALERDARPSAPRPLAEPPRVSFDEVTLRYEGSDVDAVAAVSFSVAPGEAIALMGASGSGKSSILGALVGLVPSREGSLAIDGHALDNGTSLAGAVAWVAQAPLIVPGTLADNIRLARPDASRAEIADAASAAGLSAVIASRPGGLDAVIDARGGGLSGGERRRIGLARALLSRAPLLLLDEPTAHLDHLAEAELIPVIARACRGRTALIATHSAALACVADRVIRLEDRA</sequence>
<evidence type="ECO:0000313" key="10">
    <source>
        <dbReference type="EMBL" id="MDX5986575.1"/>
    </source>
</evidence>
<keyword evidence="3" id="KW-0547">Nucleotide-binding</keyword>
<dbReference type="InterPro" id="IPR027417">
    <property type="entry name" value="P-loop_NTPase"/>
</dbReference>
<dbReference type="SMART" id="SM00382">
    <property type="entry name" value="AAA"/>
    <property type="match status" value="1"/>
</dbReference>
<comment type="caution">
    <text evidence="10">The sequence shown here is derived from an EMBL/GenBank/DDBJ whole genome shotgun (WGS) entry which is preliminary data.</text>
</comment>
<keyword evidence="11" id="KW-1185">Reference proteome</keyword>
<dbReference type="InterPro" id="IPR003593">
    <property type="entry name" value="AAA+_ATPase"/>
</dbReference>
<feature type="transmembrane region" description="Helical" evidence="7">
    <location>
        <begin position="27"/>
        <end position="54"/>
    </location>
</feature>
<dbReference type="NCBIfam" id="TIGR02857">
    <property type="entry name" value="CydD"/>
    <property type="match status" value="1"/>
</dbReference>
<keyword evidence="6 7" id="KW-0472">Membrane</keyword>
<dbReference type="Pfam" id="PF00005">
    <property type="entry name" value="ABC_tran"/>
    <property type="match status" value="1"/>
</dbReference>
<dbReference type="InterPro" id="IPR003439">
    <property type="entry name" value="ABC_transporter-like_ATP-bd"/>
</dbReference>
<feature type="domain" description="ABC transporter" evidence="8">
    <location>
        <begin position="340"/>
        <end position="550"/>
    </location>
</feature>
<feature type="transmembrane region" description="Helical" evidence="7">
    <location>
        <begin position="60"/>
        <end position="77"/>
    </location>
</feature>
<dbReference type="PROSITE" id="PS50929">
    <property type="entry name" value="ABC_TM1F"/>
    <property type="match status" value="1"/>
</dbReference>
<accession>A0ABU4PSF1</accession>
<reference evidence="10 11" key="1">
    <citation type="submission" date="2023-11" db="EMBL/GenBank/DDBJ databases">
        <title>MicrobeMod: A computational toolkit for identifying prokaryotic methylation and restriction-modification with nanopore sequencing.</title>
        <authorList>
            <person name="Crits-Christoph A."/>
            <person name="Kang S.C."/>
            <person name="Lee H."/>
            <person name="Ostrov N."/>
        </authorList>
    </citation>
    <scope>NUCLEOTIDE SEQUENCE [LARGE SCALE GENOMIC DNA]</scope>
    <source>
        <strain evidence="10 11">ATCC 14820</strain>
    </source>
</reference>
<dbReference type="Gene3D" id="1.20.1560.10">
    <property type="entry name" value="ABC transporter type 1, transmembrane domain"/>
    <property type="match status" value="1"/>
</dbReference>
<keyword evidence="2 7" id="KW-0812">Transmembrane</keyword>
<proteinExistence type="predicted"/>
<dbReference type="SUPFAM" id="SSF52540">
    <property type="entry name" value="P-loop containing nucleoside triphosphate hydrolases"/>
    <property type="match status" value="1"/>
</dbReference>
<dbReference type="Pfam" id="PF00664">
    <property type="entry name" value="ABC_membrane"/>
    <property type="match status" value="1"/>
</dbReference>
<name>A0ABU4PSF1_9SPHN</name>
<dbReference type="PANTHER" id="PTHR24221:SF654">
    <property type="entry name" value="ATP-BINDING CASSETTE SUB-FAMILY B MEMBER 6"/>
    <property type="match status" value="1"/>
</dbReference>
<protein>
    <submittedName>
        <fullName evidence="10">Thiol reductant ABC exporter subunit CydD</fullName>
    </submittedName>
</protein>
<dbReference type="PROSITE" id="PS00211">
    <property type="entry name" value="ABC_TRANSPORTER_1"/>
    <property type="match status" value="1"/>
</dbReference>
<dbReference type="EMBL" id="JAWXXV010000002">
    <property type="protein sequence ID" value="MDX5986575.1"/>
    <property type="molecule type" value="Genomic_DNA"/>
</dbReference>
<evidence type="ECO:0000256" key="6">
    <source>
        <dbReference type="ARBA" id="ARBA00023136"/>
    </source>
</evidence>
<dbReference type="SUPFAM" id="SSF90123">
    <property type="entry name" value="ABC transporter transmembrane region"/>
    <property type="match status" value="1"/>
</dbReference>
<evidence type="ECO:0000256" key="7">
    <source>
        <dbReference type="SAM" id="Phobius"/>
    </source>
</evidence>
<keyword evidence="5 7" id="KW-1133">Transmembrane helix</keyword>
<evidence type="ECO:0000256" key="1">
    <source>
        <dbReference type="ARBA" id="ARBA00004651"/>
    </source>
</evidence>
<evidence type="ECO:0000313" key="11">
    <source>
        <dbReference type="Proteomes" id="UP001279660"/>
    </source>
</evidence>
<evidence type="ECO:0000259" key="8">
    <source>
        <dbReference type="PROSITE" id="PS50893"/>
    </source>
</evidence>
<dbReference type="CDD" id="cd18584">
    <property type="entry name" value="ABC_6TM_AarD_CydD"/>
    <property type="match status" value="1"/>
</dbReference>
<dbReference type="PROSITE" id="PS50893">
    <property type="entry name" value="ABC_TRANSPORTER_2"/>
    <property type="match status" value="1"/>
</dbReference>
<comment type="subcellular location">
    <subcellularLocation>
        <location evidence="1">Cell membrane</location>
        <topology evidence="1">Multi-pass membrane protein</topology>
    </subcellularLocation>
</comment>
<dbReference type="InterPro" id="IPR036640">
    <property type="entry name" value="ABC1_TM_sf"/>
</dbReference>
<dbReference type="PANTHER" id="PTHR24221">
    <property type="entry name" value="ATP-BINDING CASSETTE SUB-FAMILY B"/>
    <property type="match status" value="1"/>
</dbReference>
<organism evidence="10 11">
    <name type="scientific">Sphingomonas echinoides</name>
    <dbReference type="NCBI Taxonomy" id="59803"/>
    <lineage>
        <taxon>Bacteria</taxon>
        <taxon>Pseudomonadati</taxon>
        <taxon>Pseudomonadota</taxon>
        <taxon>Alphaproteobacteria</taxon>
        <taxon>Sphingomonadales</taxon>
        <taxon>Sphingomonadaceae</taxon>
        <taxon>Sphingomonas</taxon>
    </lineage>
</organism>
<evidence type="ECO:0000256" key="4">
    <source>
        <dbReference type="ARBA" id="ARBA00022840"/>
    </source>
</evidence>
<dbReference type="InterPro" id="IPR011527">
    <property type="entry name" value="ABC1_TM_dom"/>
</dbReference>
<dbReference type="InterPro" id="IPR039421">
    <property type="entry name" value="Type_1_exporter"/>
</dbReference>
<feature type="transmembrane region" description="Helical" evidence="7">
    <location>
        <begin position="163"/>
        <end position="184"/>
    </location>
</feature>
<feature type="transmembrane region" description="Helical" evidence="7">
    <location>
        <begin position="139"/>
        <end position="157"/>
    </location>
</feature>
<evidence type="ECO:0000256" key="3">
    <source>
        <dbReference type="ARBA" id="ARBA00022741"/>
    </source>
</evidence>
<evidence type="ECO:0000256" key="2">
    <source>
        <dbReference type="ARBA" id="ARBA00022692"/>
    </source>
</evidence>
<dbReference type="RefSeq" id="WP_010409182.1">
    <property type="nucleotide sequence ID" value="NZ_JAWXXV010000002.1"/>
</dbReference>
<dbReference type="InterPro" id="IPR017871">
    <property type="entry name" value="ABC_transporter-like_CS"/>
</dbReference>
<feature type="transmembrane region" description="Helical" evidence="7">
    <location>
        <begin position="241"/>
        <end position="262"/>
    </location>
</feature>
<feature type="domain" description="ABC transmembrane type-1" evidence="9">
    <location>
        <begin position="27"/>
        <end position="311"/>
    </location>
</feature>
<evidence type="ECO:0000259" key="9">
    <source>
        <dbReference type="PROSITE" id="PS50929"/>
    </source>
</evidence>
<evidence type="ECO:0000256" key="5">
    <source>
        <dbReference type="ARBA" id="ARBA00022989"/>
    </source>
</evidence>
<dbReference type="InterPro" id="IPR014216">
    <property type="entry name" value="ABC_transptr_CydD"/>
</dbReference>